<reference evidence="10 11" key="1">
    <citation type="submission" date="2020-12" db="EMBL/GenBank/DDBJ databases">
        <title>Metabolic potential, ecology and presence of endohyphal bacteria is reflected in genomic diversity of Mucoromycotina.</title>
        <authorList>
            <person name="Muszewska A."/>
            <person name="Okrasinska A."/>
            <person name="Steczkiewicz K."/>
            <person name="Drgas O."/>
            <person name="Orlowska M."/>
            <person name="Perlinska-Lenart U."/>
            <person name="Aleksandrzak-Piekarczyk T."/>
            <person name="Szatraj K."/>
            <person name="Zielenkiewicz U."/>
            <person name="Pilsyk S."/>
            <person name="Malc E."/>
            <person name="Mieczkowski P."/>
            <person name="Kruszewska J.S."/>
            <person name="Biernat P."/>
            <person name="Pawlowska J."/>
        </authorList>
    </citation>
    <scope>NUCLEOTIDE SEQUENCE [LARGE SCALE GENOMIC DNA]</scope>
    <source>
        <strain evidence="10 11">CBS 142.35</strain>
    </source>
</reference>
<evidence type="ECO:0000313" key="10">
    <source>
        <dbReference type="EMBL" id="KAG2224517.1"/>
    </source>
</evidence>
<feature type="transmembrane region" description="Helical" evidence="7">
    <location>
        <begin position="418"/>
        <end position="438"/>
    </location>
</feature>
<dbReference type="InterPro" id="IPR045888">
    <property type="entry name" value="Erv"/>
</dbReference>
<evidence type="ECO:0008006" key="12">
    <source>
        <dbReference type="Google" id="ProtNLM"/>
    </source>
</evidence>
<dbReference type="GO" id="GO:0006888">
    <property type="term" value="P:endoplasmic reticulum to Golgi vesicle-mediated transport"/>
    <property type="evidence" value="ECO:0007669"/>
    <property type="project" value="TreeGrafter"/>
</dbReference>
<keyword evidence="3 7" id="KW-0812">Transmembrane</keyword>
<name>A0A8H7SA65_9FUNG</name>
<feature type="transmembrane region" description="Helical" evidence="7">
    <location>
        <begin position="30"/>
        <end position="50"/>
    </location>
</feature>
<dbReference type="GO" id="GO:0000139">
    <property type="term" value="C:Golgi membrane"/>
    <property type="evidence" value="ECO:0007669"/>
    <property type="project" value="TreeGrafter"/>
</dbReference>
<feature type="region of interest" description="Disordered" evidence="6">
    <location>
        <begin position="121"/>
        <end position="143"/>
    </location>
</feature>
<evidence type="ECO:0000256" key="2">
    <source>
        <dbReference type="ARBA" id="ARBA00005648"/>
    </source>
</evidence>
<feature type="transmembrane region" description="Helical" evidence="7">
    <location>
        <begin position="444"/>
        <end position="464"/>
    </location>
</feature>
<feature type="transmembrane region" description="Helical" evidence="7">
    <location>
        <begin position="476"/>
        <end position="496"/>
    </location>
</feature>
<keyword evidence="5 7" id="KW-0472">Membrane</keyword>
<evidence type="ECO:0000256" key="7">
    <source>
        <dbReference type="SAM" id="Phobius"/>
    </source>
</evidence>
<dbReference type="Pfam" id="PF13850">
    <property type="entry name" value="ERGIC_N"/>
    <property type="match status" value="1"/>
</dbReference>
<proteinExistence type="inferred from homology"/>
<comment type="caution">
    <text evidence="10">The sequence shown here is derived from an EMBL/GenBank/DDBJ whole genome shotgun (WGS) entry which is preliminary data.</text>
</comment>
<dbReference type="InterPro" id="IPR039542">
    <property type="entry name" value="Erv_N"/>
</dbReference>
<comment type="similarity">
    <text evidence="2">Belongs to the ERGIC family.</text>
</comment>
<dbReference type="GO" id="GO:0006890">
    <property type="term" value="P:retrograde vesicle-mediated transport, Golgi to endoplasmic reticulum"/>
    <property type="evidence" value="ECO:0007669"/>
    <property type="project" value="TreeGrafter"/>
</dbReference>
<evidence type="ECO:0000256" key="4">
    <source>
        <dbReference type="ARBA" id="ARBA00022989"/>
    </source>
</evidence>
<evidence type="ECO:0000259" key="8">
    <source>
        <dbReference type="Pfam" id="PF07970"/>
    </source>
</evidence>
<organism evidence="10 11">
    <name type="scientific">Circinella minor</name>
    <dbReference type="NCBI Taxonomy" id="1195481"/>
    <lineage>
        <taxon>Eukaryota</taxon>
        <taxon>Fungi</taxon>
        <taxon>Fungi incertae sedis</taxon>
        <taxon>Mucoromycota</taxon>
        <taxon>Mucoromycotina</taxon>
        <taxon>Mucoromycetes</taxon>
        <taxon>Mucorales</taxon>
        <taxon>Lichtheimiaceae</taxon>
        <taxon>Circinella</taxon>
    </lineage>
</organism>
<evidence type="ECO:0000259" key="9">
    <source>
        <dbReference type="Pfam" id="PF13850"/>
    </source>
</evidence>
<evidence type="ECO:0000313" key="11">
    <source>
        <dbReference type="Proteomes" id="UP000646827"/>
    </source>
</evidence>
<evidence type="ECO:0000256" key="3">
    <source>
        <dbReference type="ARBA" id="ARBA00022692"/>
    </source>
</evidence>
<feature type="compositionally biased region" description="Basic and acidic residues" evidence="6">
    <location>
        <begin position="121"/>
        <end position="140"/>
    </location>
</feature>
<dbReference type="GO" id="GO:0005789">
    <property type="term" value="C:endoplasmic reticulum membrane"/>
    <property type="evidence" value="ECO:0007669"/>
    <property type="project" value="TreeGrafter"/>
</dbReference>
<feature type="domain" description="Endoplasmic reticulum vesicle transporter C-terminal" evidence="8">
    <location>
        <begin position="147"/>
        <end position="373"/>
    </location>
</feature>
<feature type="domain" description="Endoplasmic reticulum vesicle transporter N-terminal" evidence="9">
    <location>
        <begin position="10"/>
        <end position="98"/>
    </location>
</feature>
<evidence type="ECO:0000256" key="5">
    <source>
        <dbReference type="ARBA" id="ARBA00023136"/>
    </source>
</evidence>
<dbReference type="PANTHER" id="PTHR10984:SF25">
    <property type="entry name" value="ENDOPLASMIC RETICULUM-GOLGI INTERMEDIATE COMPARTMENT PROTEIN 3"/>
    <property type="match status" value="1"/>
</dbReference>
<accession>A0A8H7SA65</accession>
<protein>
    <recommendedName>
        <fullName evidence="12">Endoplasmic reticulum-Golgi intermediate compartment protein 3</fullName>
    </recommendedName>
</protein>
<dbReference type="AlphaFoldDB" id="A0A8H7SA65"/>
<gene>
    <name evidence="10" type="ORF">INT45_004362</name>
</gene>
<dbReference type="GO" id="GO:0030134">
    <property type="term" value="C:COPII-coated ER to Golgi transport vesicle"/>
    <property type="evidence" value="ECO:0007669"/>
    <property type="project" value="TreeGrafter"/>
</dbReference>
<dbReference type="Gene3D" id="1.20.120.350">
    <property type="entry name" value="Voltage-gated potassium channels. Chain C"/>
    <property type="match status" value="1"/>
</dbReference>
<dbReference type="InterPro" id="IPR027359">
    <property type="entry name" value="Volt_channel_dom_sf"/>
</dbReference>
<evidence type="ECO:0000256" key="6">
    <source>
        <dbReference type="SAM" id="MobiDB-lite"/>
    </source>
</evidence>
<comment type="subcellular location">
    <subcellularLocation>
        <location evidence="1">Membrane</location>
        <topology evidence="1">Multi-pass membrane protein</topology>
    </subcellularLocation>
</comment>
<dbReference type="PANTHER" id="PTHR10984">
    <property type="entry name" value="ENDOPLASMIC RETICULUM-GOLGI INTERMEDIATE COMPARTMENT PROTEIN"/>
    <property type="match status" value="1"/>
</dbReference>
<dbReference type="Proteomes" id="UP000646827">
    <property type="component" value="Unassembled WGS sequence"/>
</dbReference>
<dbReference type="InterPro" id="IPR012936">
    <property type="entry name" value="Erv_C"/>
</dbReference>
<feature type="transmembrane region" description="Helical" evidence="7">
    <location>
        <begin position="508"/>
        <end position="528"/>
    </location>
</feature>
<keyword evidence="11" id="KW-1185">Reference proteome</keyword>
<dbReference type="Pfam" id="PF07970">
    <property type="entry name" value="COPIIcoated_ERV"/>
    <property type="match status" value="1"/>
</dbReference>
<evidence type="ECO:0000256" key="1">
    <source>
        <dbReference type="ARBA" id="ARBA00004141"/>
    </source>
</evidence>
<dbReference type="OrthoDB" id="270930at2759"/>
<dbReference type="EMBL" id="JAEPRB010000041">
    <property type="protein sequence ID" value="KAG2224517.1"/>
    <property type="molecule type" value="Genomic_DNA"/>
</dbReference>
<sequence>MAVKSFLQRFRKLDAYAKPLEDVRIRTTTGASVTLFSGIVILILVTFEIFRYITPEMHPEIVVDSGKMEKLPISFNITFPHLPCYLLSLDLMDESGDHISDYDHDVFKVRLDEQGNEIHREKAKDLSNNDNQEKLAKSSEENECGPCYGANPKGKENACCNTCDDVRRAYSDMGWALPDETTIEQCWKENISSQTKEGCNVHGDLMVNKVRGNFHFSPGRSYAHGSSHVHDVRTYLATGHDFSHIIHRLQFGEQDHSAYKQKRTEMAQLANPLDGTQWGTVQSTMMYQYFLKIVSSEFNYLNGKHLRTFQYSVSRQERDLKQQGQGGLPGVFFMLDFSPMLVIYSESRGTFASFLTGVCAIIGGIFTVASLVDGILYRASIHQKRRLGKAIATSRTQHGLTKSELVQGLANRFMYSQFYIILYLALAVLSLISIILSLNETCPSVLFIIFESIINFAMIIEVGIRLLALRRTYWRSVWNIIDTVLVALCAITLIVLASGCSASERNEAIFDTILLVIRNVIQFFRLFMMVRKNKHSMNARSARVDFDDIPDFGREPSVEFSALDRERGFDESFLSEDSDDDSRHHRP</sequence>
<keyword evidence="4 7" id="KW-1133">Transmembrane helix</keyword>
<feature type="transmembrane region" description="Helical" evidence="7">
    <location>
        <begin position="351"/>
        <end position="377"/>
    </location>
</feature>